<protein>
    <recommendedName>
        <fullName evidence="1">Methyltransferase domain-containing protein</fullName>
    </recommendedName>
</protein>
<feature type="domain" description="Methyltransferase" evidence="1">
    <location>
        <begin position="49"/>
        <end position="150"/>
    </location>
</feature>
<reference evidence="2" key="1">
    <citation type="submission" date="2022-11" db="EMBL/GenBank/DDBJ databases">
        <authorList>
            <person name="Petersen C."/>
        </authorList>
    </citation>
    <scope>NUCLEOTIDE SEQUENCE</scope>
    <source>
        <strain evidence="2">IBT 30069</strain>
    </source>
</reference>
<name>A0A9W9K568_9EURO</name>
<comment type="caution">
    <text evidence="2">The sequence shown here is derived from an EMBL/GenBank/DDBJ whole genome shotgun (WGS) entry which is preliminary data.</text>
</comment>
<dbReference type="Pfam" id="PF13649">
    <property type="entry name" value="Methyltransf_25"/>
    <property type="match status" value="1"/>
</dbReference>
<dbReference type="EMBL" id="JAPQKH010000006">
    <property type="protein sequence ID" value="KAJ5093494.1"/>
    <property type="molecule type" value="Genomic_DNA"/>
</dbReference>
<dbReference type="AlphaFoldDB" id="A0A9W9K568"/>
<dbReference type="CDD" id="cd02440">
    <property type="entry name" value="AdoMet_MTases"/>
    <property type="match status" value="1"/>
</dbReference>
<dbReference type="OrthoDB" id="417697at2759"/>
<sequence length="289" mass="32104">MGSSIDDIYFLGRDKTETERLNKQHRFLLAVSDGKLIHPAIPTDNITAVADIGTGTGVWLEDLAKILPFSKSLNLHGFDISSAQFPPGNEVIVSGKPSIPLTVHDALNPYPVEHQGRYDLVHIRLLVAGIKEDDYAVVLKNARDLLKPMGYIQWEEVDTSAFSTNQRPEYPLITSLRAVVIRGMQKVGFCIFAPQRVFDEVLRGGFSNSQLVRHTTIGKEHLHYEAVKWVSSIIRILVTKSLFVLGEAESEKKAAGEVEKIVQRFEEHAEGALPLVNLGVVVAQRNDSE</sequence>
<evidence type="ECO:0000259" key="1">
    <source>
        <dbReference type="Pfam" id="PF13649"/>
    </source>
</evidence>
<dbReference type="InterPro" id="IPR041698">
    <property type="entry name" value="Methyltransf_25"/>
</dbReference>
<dbReference type="SUPFAM" id="SSF53335">
    <property type="entry name" value="S-adenosyl-L-methionine-dependent methyltransferases"/>
    <property type="match status" value="1"/>
</dbReference>
<dbReference type="InterPro" id="IPR029063">
    <property type="entry name" value="SAM-dependent_MTases_sf"/>
</dbReference>
<dbReference type="Gene3D" id="3.40.50.150">
    <property type="entry name" value="Vaccinia Virus protein VP39"/>
    <property type="match status" value="1"/>
</dbReference>
<evidence type="ECO:0000313" key="3">
    <source>
        <dbReference type="Proteomes" id="UP001149165"/>
    </source>
</evidence>
<dbReference type="PANTHER" id="PTHR43591:SF50">
    <property type="entry name" value="METHYLTRANSFERASE DOMAIN-CONTAINING PROTEIN-RELATED"/>
    <property type="match status" value="1"/>
</dbReference>
<dbReference type="PANTHER" id="PTHR43591">
    <property type="entry name" value="METHYLTRANSFERASE"/>
    <property type="match status" value="1"/>
</dbReference>
<gene>
    <name evidence="2" type="ORF">N7456_009355</name>
</gene>
<organism evidence="2 3">
    <name type="scientific">Penicillium angulare</name>
    <dbReference type="NCBI Taxonomy" id="116970"/>
    <lineage>
        <taxon>Eukaryota</taxon>
        <taxon>Fungi</taxon>
        <taxon>Dikarya</taxon>
        <taxon>Ascomycota</taxon>
        <taxon>Pezizomycotina</taxon>
        <taxon>Eurotiomycetes</taxon>
        <taxon>Eurotiomycetidae</taxon>
        <taxon>Eurotiales</taxon>
        <taxon>Aspergillaceae</taxon>
        <taxon>Penicillium</taxon>
    </lineage>
</organism>
<keyword evidence="3" id="KW-1185">Reference proteome</keyword>
<evidence type="ECO:0000313" key="2">
    <source>
        <dbReference type="EMBL" id="KAJ5093494.1"/>
    </source>
</evidence>
<reference evidence="2" key="2">
    <citation type="journal article" date="2023" name="IMA Fungus">
        <title>Comparative genomic study of the Penicillium genus elucidates a diverse pangenome and 15 lateral gene transfer events.</title>
        <authorList>
            <person name="Petersen C."/>
            <person name="Sorensen T."/>
            <person name="Nielsen M.R."/>
            <person name="Sondergaard T.E."/>
            <person name="Sorensen J.L."/>
            <person name="Fitzpatrick D.A."/>
            <person name="Frisvad J.C."/>
            <person name="Nielsen K.L."/>
        </authorList>
    </citation>
    <scope>NUCLEOTIDE SEQUENCE</scope>
    <source>
        <strain evidence="2">IBT 30069</strain>
    </source>
</reference>
<dbReference type="Proteomes" id="UP001149165">
    <property type="component" value="Unassembled WGS sequence"/>
</dbReference>
<accession>A0A9W9K568</accession>
<proteinExistence type="predicted"/>